<dbReference type="Pfam" id="PF13193">
    <property type="entry name" value="AMP-binding_C"/>
    <property type="match status" value="1"/>
</dbReference>
<evidence type="ECO:0000313" key="7">
    <source>
        <dbReference type="Proteomes" id="UP000789595"/>
    </source>
</evidence>
<dbReference type="AlphaFoldDB" id="A0A7S4EAI3"/>
<dbReference type="PROSITE" id="PS00455">
    <property type="entry name" value="AMP_BINDING"/>
    <property type="match status" value="1"/>
</dbReference>
<accession>A0A7S4EAI3</accession>
<dbReference type="OrthoDB" id="16262at2759"/>
<dbReference type="EMBL" id="HBIW01018050">
    <property type="protein sequence ID" value="CAE0700110.1"/>
    <property type="molecule type" value="Transcribed_RNA"/>
</dbReference>
<comment type="similarity">
    <text evidence="1">Belongs to the ATP-dependent AMP-binding enzyme family.</text>
</comment>
<dbReference type="GO" id="GO:0016405">
    <property type="term" value="F:CoA-ligase activity"/>
    <property type="evidence" value="ECO:0007669"/>
    <property type="project" value="TreeGrafter"/>
</dbReference>
<dbReference type="InterPro" id="IPR042099">
    <property type="entry name" value="ANL_N_sf"/>
</dbReference>
<evidence type="ECO:0000259" key="3">
    <source>
        <dbReference type="Pfam" id="PF00501"/>
    </source>
</evidence>
<dbReference type="Proteomes" id="UP000789595">
    <property type="component" value="Unassembled WGS sequence"/>
</dbReference>
<evidence type="ECO:0008006" key="8">
    <source>
        <dbReference type="Google" id="ProtNLM"/>
    </source>
</evidence>
<dbReference type="Gene3D" id="3.40.50.12780">
    <property type="entry name" value="N-terminal domain of ligase-like"/>
    <property type="match status" value="1"/>
</dbReference>
<evidence type="ECO:0000256" key="1">
    <source>
        <dbReference type="ARBA" id="ARBA00006432"/>
    </source>
</evidence>
<reference evidence="5" key="1">
    <citation type="submission" date="2021-01" db="EMBL/GenBank/DDBJ databases">
        <authorList>
            <person name="Corre E."/>
            <person name="Pelletier E."/>
            <person name="Niang G."/>
            <person name="Scheremetjew M."/>
            <person name="Finn R."/>
            <person name="Kale V."/>
            <person name="Holt S."/>
            <person name="Cochrane G."/>
            <person name="Meng A."/>
            <person name="Brown T."/>
            <person name="Cohen L."/>
        </authorList>
    </citation>
    <scope>NUCLEOTIDE SEQUENCE</scope>
    <source>
        <strain evidence="5">CCMP1756</strain>
    </source>
</reference>
<dbReference type="PANTHER" id="PTHR24096">
    <property type="entry name" value="LONG-CHAIN-FATTY-ACID--COA LIGASE"/>
    <property type="match status" value="1"/>
</dbReference>
<proteinExistence type="inferred from homology"/>
<keyword evidence="7" id="KW-1185">Reference proteome</keyword>
<organism evidence="5">
    <name type="scientific">Pelagomonas calceolata</name>
    <dbReference type="NCBI Taxonomy" id="35677"/>
    <lineage>
        <taxon>Eukaryota</taxon>
        <taxon>Sar</taxon>
        <taxon>Stramenopiles</taxon>
        <taxon>Ochrophyta</taxon>
        <taxon>Pelagophyceae</taxon>
        <taxon>Pelagomonadales</taxon>
        <taxon>Pelagomonadaceae</taxon>
        <taxon>Pelagomonas</taxon>
    </lineage>
</organism>
<dbReference type="InterPro" id="IPR000873">
    <property type="entry name" value="AMP-dep_synth/lig_dom"/>
</dbReference>
<evidence type="ECO:0000256" key="2">
    <source>
        <dbReference type="ARBA" id="ARBA00022598"/>
    </source>
</evidence>
<evidence type="ECO:0000259" key="4">
    <source>
        <dbReference type="Pfam" id="PF13193"/>
    </source>
</evidence>
<protein>
    <recommendedName>
        <fullName evidence="8">4-coumarate--CoA ligase</fullName>
    </recommendedName>
</protein>
<keyword evidence="2" id="KW-0436">Ligase</keyword>
<evidence type="ECO:0000313" key="6">
    <source>
        <dbReference type="EMBL" id="CAH0364095.1"/>
    </source>
</evidence>
<dbReference type="InterPro" id="IPR045851">
    <property type="entry name" value="AMP-bd_C_sf"/>
</dbReference>
<dbReference type="FunFam" id="3.30.300.30:FF:000007">
    <property type="entry name" value="4-coumarate--CoA ligase 2"/>
    <property type="match status" value="1"/>
</dbReference>
<evidence type="ECO:0000313" key="5">
    <source>
        <dbReference type="EMBL" id="CAE0700110.1"/>
    </source>
</evidence>
<dbReference type="InterPro" id="IPR020845">
    <property type="entry name" value="AMP-binding_CS"/>
</dbReference>
<dbReference type="Pfam" id="PF00501">
    <property type="entry name" value="AMP-binding"/>
    <property type="match status" value="1"/>
</dbReference>
<gene>
    <name evidence="5" type="ORF">PCAL00307_LOCUS15546</name>
    <name evidence="6" type="ORF">PECAL_1P04470</name>
</gene>
<dbReference type="EMBL" id="CAKKNE010000001">
    <property type="protein sequence ID" value="CAH0364095.1"/>
    <property type="molecule type" value="Genomic_DNA"/>
</dbReference>
<dbReference type="InterPro" id="IPR025110">
    <property type="entry name" value="AMP-bd_C"/>
</dbReference>
<reference evidence="6" key="2">
    <citation type="submission" date="2021-11" db="EMBL/GenBank/DDBJ databases">
        <authorList>
            <consortium name="Genoscope - CEA"/>
            <person name="William W."/>
        </authorList>
    </citation>
    <scope>NUCLEOTIDE SEQUENCE</scope>
</reference>
<name>A0A7S4EAI3_9STRA</name>
<feature type="domain" description="AMP-binding enzyme C-terminal" evidence="4">
    <location>
        <begin position="479"/>
        <end position="556"/>
    </location>
</feature>
<dbReference type="Gene3D" id="3.30.300.30">
    <property type="match status" value="1"/>
</dbReference>
<feature type="domain" description="AMP-dependent synthetase/ligase" evidence="3">
    <location>
        <begin position="44"/>
        <end position="429"/>
    </location>
</feature>
<dbReference type="SUPFAM" id="SSF56801">
    <property type="entry name" value="Acetyl-CoA synthetase-like"/>
    <property type="match status" value="1"/>
</dbReference>
<dbReference type="PANTHER" id="PTHR24096:SF149">
    <property type="entry name" value="AMP-BINDING DOMAIN-CONTAINING PROTEIN-RELATED"/>
    <property type="match status" value="1"/>
</dbReference>
<sequence length="573" mass="60473">MLVVLSRATRRTPLLRALATHTSPHGTITPPNQSFTEYVAAKVQQHDPNKPMLVDALSGQTLTFGQFAPRVARAAERLKTAASKPFGAGSTLLIHSPNCVDFPVAFHAALALGGVVSTSNPLYTPRELAHQISDCGASHILTVGVFHDTVKEAVELSGSDATIGVLGTDSSICQDGADGGAGTFSLADGDRTAIGGGVVSTSEPFDASSCLAALPYSSGTTGLPKGVMLTHGNLVANLEQTYELVKRARPDLLGDNDVLLGLLPMFHIYGMVTILHYSMIHGSTLVTLPNFEPETFLKAIAQHRVNVAHLVPPLILFLAKHPAVKPEMISSLECIMSGAAPLDAHTQQEAATRIGCEVVQGYGMTETSPVLTIDCVKGGKPGAAGQLVPSTEACLKVADPASPSGFRDAAPGEEGELWCKGPQVMPGYLNRPDATAETLVDGFVRTGDIATVDNEGNFFIVDRVKELIKVKGLQVAPAELEGLLLTHPAVADAGVVGEPDQRTPGDERPHAFVVLKPETQLSAVDVTNFVAGRVAAYKHIQNVTFVPEIPKSASGKILRRVLRDRLKEGSTQQ</sequence>